<feature type="chain" id="PRO_5045101658" evidence="1">
    <location>
        <begin position="28"/>
        <end position="222"/>
    </location>
</feature>
<sequence length="222" mass="23881">MMHLKRMFGAAPGMGLCAVLLCGAAQAGASSASCAAYAQELAAMAGADAALRALQDFLAPPADPEQARRRSQLALVERSNGARLQALLADCGWPLRGVHGEQAGKDAWRLVRQAGDDLALQKTAAQHLQQAVLRGEAPGRELAQLDDRIAVAEGRPQRYGTRMRQVDACQWVFHPMDDRARVAERRAQVGLPTLEQQEGMANGMVIHENCPTPNTPLISLPF</sequence>
<dbReference type="EMBL" id="JBHRVV010000001">
    <property type="protein sequence ID" value="MFC3460268.1"/>
    <property type="molecule type" value="Genomic_DNA"/>
</dbReference>
<dbReference type="PROSITE" id="PS51257">
    <property type="entry name" value="PROKAR_LIPOPROTEIN"/>
    <property type="match status" value="1"/>
</dbReference>
<dbReference type="Proteomes" id="UP001595665">
    <property type="component" value="Unassembled WGS sequence"/>
</dbReference>
<dbReference type="Pfam" id="PF20329">
    <property type="entry name" value="DUF6624"/>
    <property type="match status" value="1"/>
</dbReference>
<gene>
    <name evidence="2" type="ORF">ACFOPH_18705</name>
</gene>
<proteinExistence type="predicted"/>
<name>A0ABV7PM31_9BURK</name>
<dbReference type="RefSeq" id="WP_379736910.1">
    <property type="nucleotide sequence ID" value="NZ_JBHRVV010000001.1"/>
</dbReference>
<keyword evidence="3" id="KW-1185">Reference proteome</keyword>
<keyword evidence="1" id="KW-0732">Signal</keyword>
<comment type="caution">
    <text evidence="2">The sequence shown here is derived from an EMBL/GenBank/DDBJ whole genome shotgun (WGS) entry which is preliminary data.</text>
</comment>
<dbReference type="InterPro" id="IPR046732">
    <property type="entry name" value="DUF6624"/>
</dbReference>
<evidence type="ECO:0000256" key="1">
    <source>
        <dbReference type="SAM" id="SignalP"/>
    </source>
</evidence>
<accession>A0ABV7PM31</accession>
<protein>
    <submittedName>
        <fullName evidence="2">DUF6624 domain-containing protein</fullName>
    </submittedName>
</protein>
<evidence type="ECO:0000313" key="2">
    <source>
        <dbReference type="EMBL" id="MFC3460268.1"/>
    </source>
</evidence>
<reference evidence="3" key="1">
    <citation type="journal article" date="2019" name="Int. J. Syst. Evol. Microbiol.">
        <title>The Global Catalogue of Microorganisms (GCM) 10K type strain sequencing project: providing services to taxonomists for standard genome sequencing and annotation.</title>
        <authorList>
            <consortium name="The Broad Institute Genomics Platform"/>
            <consortium name="The Broad Institute Genome Sequencing Center for Infectious Disease"/>
            <person name="Wu L."/>
            <person name="Ma J."/>
        </authorList>
    </citation>
    <scope>NUCLEOTIDE SEQUENCE [LARGE SCALE GENOMIC DNA]</scope>
    <source>
        <strain evidence="3">CCM 7480</strain>
    </source>
</reference>
<evidence type="ECO:0000313" key="3">
    <source>
        <dbReference type="Proteomes" id="UP001595665"/>
    </source>
</evidence>
<feature type="signal peptide" evidence="1">
    <location>
        <begin position="1"/>
        <end position="27"/>
    </location>
</feature>
<organism evidence="2 3">
    <name type="scientific">Massilia haematophila</name>
    <dbReference type="NCBI Taxonomy" id="457923"/>
    <lineage>
        <taxon>Bacteria</taxon>
        <taxon>Pseudomonadati</taxon>
        <taxon>Pseudomonadota</taxon>
        <taxon>Betaproteobacteria</taxon>
        <taxon>Burkholderiales</taxon>
        <taxon>Oxalobacteraceae</taxon>
        <taxon>Telluria group</taxon>
        <taxon>Massilia</taxon>
    </lineage>
</organism>